<dbReference type="OrthoDB" id="10356203at2759"/>
<dbReference type="Gramene" id="TraesROB_scaffold_088417_01G000100.1">
    <property type="protein sequence ID" value="TraesROB_scaffold_088417_01G000100.1"/>
    <property type="gene ID" value="TraesROB_scaffold_088417_01G000100"/>
</dbReference>
<dbReference type="Proteomes" id="UP000019116">
    <property type="component" value="Chromosome 4B"/>
</dbReference>
<proteinExistence type="predicted"/>
<keyword evidence="2" id="KW-1185">Reference proteome</keyword>
<name>A0A3B6ITV3_WHEAT</name>
<evidence type="ECO:0000313" key="1">
    <source>
        <dbReference type="EnsemblPlants" id="TraesCS4B02G250700.1"/>
    </source>
</evidence>
<reference evidence="1" key="1">
    <citation type="submission" date="2018-08" db="EMBL/GenBank/DDBJ databases">
        <authorList>
            <person name="Rossello M."/>
        </authorList>
    </citation>
    <scope>NUCLEOTIDE SEQUENCE [LARGE SCALE GENOMIC DNA]</scope>
    <source>
        <strain evidence="1">cv. Chinese Spring</strain>
    </source>
</reference>
<dbReference type="Gramene" id="TraesWEE_scaffold_087109_01G000200.1">
    <property type="protein sequence ID" value="TraesWEE_scaffold_087109_01G000200.1"/>
    <property type="gene ID" value="TraesWEE_scaffold_087109_01G000200"/>
</dbReference>
<accession>A0A3B6ITV3</accession>
<dbReference type="EnsemblPlants" id="TraesCS4B02G250700.1">
    <property type="protein sequence ID" value="TraesCS4B02G250700.1"/>
    <property type="gene ID" value="TraesCS4B02G250700"/>
</dbReference>
<dbReference type="AlphaFoldDB" id="A0A3B6ITV3"/>
<dbReference type="Gramene" id="TraesCAD_scaffold_140739_01G000100.1">
    <property type="protein sequence ID" value="TraesCAD_scaffold_140739_01G000100.1"/>
    <property type="gene ID" value="TraesCAD_scaffold_140739_01G000100"/>
</dbReference>
<organism evidence="1">
    <name type="scientific">Triticum aestivum</name>
    <name type="common">Wheat</name>
    <dbReference type="NCBI Taxonomy" id="4565"/>
    <lineage>
        <taxon>Eukaryota</taxon>
        <taxon>Viridiplantae</taxon>
        <taxon>Streptophyta</taxon>
        <taxon>Embryophyta</taxon>
        <taxon>Tracheophyta</taxon>
        <taxon>Spermatophyta</taxon>
        <taxon>Magnoliopsida</taxon>
        <taxon>Liliopsida</taxon>
        <taxon>Poales</taxon>
        <taxon>Poaceae</taxon>
        <taxon>BOP clade</taxon>
        <taxon>Pooideae</taxon>
        <taxon>Triticodae</taxon>
        <taxon>Triticeae</taxon>
        <taxon>Triticinae</taxon>
        <taxon>Triticum</taxon>
    </lineage>
</organism>
<dbReference type="Gramene" id="TraesCS4B03G0676800.1">
    <property type="protein sequence ID" value="TraesCS4B03G0676800.1.CDS"/>
    <property type="gene ID" value="TraesCS4B03G0676800"/>
</dbReference>
<dbReference type="Gramene" id="TraesCLE_scaffold_087344_01G000200.1">
    <property type="protein sequence ID" value="TraesCLE_scaffold_087344_01G000200.1"/>
    <property type="gene ID" value="TraesCLE_scaffold_087344_01G000200"/>
</dbReference>
<sequence length="153" mass="17272">MVNLRSMRLLVFLRFRPMIMVGREMNWGGIVLDWGTTMISRVSLTLTGLGCIGIVSWESRCVRCAGECCECGDDVKHPTGVEYKKGEAKPHGRCKCINRPISDEAFNKFIVVRDEDSLEAEEARVRRQFRIRSIADGHGARGKYIVPAKRVQA</sequence>
<dbReference type="Gramene" id="TraesCS4B02G250700.1">
    <property type="protein sequence ID" value="TraesCS4B02G250700.1"/>
    <property type="gene ID" value="TraesCS4B02G250700"/>
</dbReference>
<evidence type="ECO:0000313" key="2">
    <source>
        <dbReference type="Proteomes" id="UP000019116"/>
    </source>
</evidence>
<protein>
    <submittedName>
        <fullName evidence="1">Uncharacterized protein</fullName>
    </submittedName>
</protein>
<reference evidence="1" key="2">
    <citation type="submission" date="2018-10" db="UniProtKB">
        <authorList>
            <consortium name="EnsemblPlants"/>
        </authorList>
    </citation>
    <scope>IDENTIFICATION</scope>
</reference>